<dbReference type="GO" id="GO:0000160">
    <property type="term" value="P:phosphorelay signal transduction system"/>
    <property type="evidence" value="ECO:0007669"/>
    <property type="project" value="UniProtKB-UniRule"/>
</dbReference>
<name>M7YRE6_TRIUA</name>
<dbReference type="Gene3D" id="1.20.120.160">
    <property type="entry name" value="HPT domain"/>
    <property type="match status" value="1"/>
</dbReference>
<dbReference type="InterPro" id="IPR045871">
    <property type="entry name" value="AHP1-5/YPD1"/>
</dbReference>
<gene>
    <name evidence="3" type="ORF">TRIUR3_12779</name>
</gene>
<comment type="domain">
    <text evidence="2">Histidine-containing phosphotransfer domain (HPt) contains an active histidine that mediates the phosphotransfer.</text>
</comment>
<keyword evidence="2" id="KW-0932">Cytokinin signaling pathway</keyword>
<evidence type="ECO:0000313" key="3">
    <source>
        <dbReference type="EMBL" id="EMS49586.1"/>
    </source>
</evidence>
<accession>M7YRE6</accession>
<dbReference type="PANTHER" id="PTHR28242:SF67">
    <property type="entry name" value="HISTIDINE-CONTAINING PHOSPHOTRANSFER PROTEIN"/>
    <property type="match status" value="1"/>
</dbReference>
<keyword evidence="1 2" id="KW-0902">Two-component regulatory system</keyword>
<evidence type="ECO:0000256" key="1">
    <source>
        <dbReference type="ARBA" id="ARBA00023012"/>
    </source>
</evidence>
<evidence type="ECO:0000256" key="2">
    <source>
        <dbReference type="RuleBase" id="RU369004"/>
    </source>
</evidence>
<proteinExistence type="predicted"/>
<comment type="function">
    <text evidence="2">Functions as a two-component phosphorelay mediators between cytokinin sensor histidine kinases and response regulators (B-type ARRs). Plays an important role in propagating cytokinin signal transduction.</text>
</comment>
<organism evidence="3">
    <name type="scientific">Triticum urartu</name>
    <name type="common">Red wild einkorn</name>
    <name type="synonym">Crithodium urartu</name>
    <dbReference type="NCBI Taxonomy" id="4572"/>
    <lineage>
        <taxon>Eukaryota</taxon>
        <taxon>Viridiplantae</taxon>
        <taxon>Streptophyta</taxon>
        <taxon>Embryophyta</taxon>
        <taxon>Tracheophyta</taxon>
        <taxon>Spermatophyta</taxon>
        <taxon>Magnoliopsida</taxon>
        <taxon>Liliopsida</taxon>
        <taxon>Poales</taxon>
        <taxon>Poaceae</taxon>
        <taxon>BOP clade</taxon>
        <taxon>Pooideae</taxon>
        <taxon>Triticodae</taxon>
        <taxon>Triticeae</taxon>
        <taxon>Triticinae</taxon>
        <taxon>Triticum</taxon>
    </lineage>
</organism>
<sequence>MPLVSLRAKHNTLLDVMYASGTLDGQFKQLRAMEEDGGAPPGFVAEAVNLFIREADRILAELAGLMKQPVVDVDKADALPFGMLVPFLEQGERL</sequence>
<dbReference type="STRING" id="4572.M7YRE6"/>
<dbReference type="AlphaFoldDB" id="M7YRE6"/>
<dbReference type="GO" id="GO:0043424">
    <property type="term" value="F:protein histidine kinase binding"/>
    <property type="evidence" value="ECO:0007669"/>
    <property type="project" value="UniProtKB-UniRule"/>
</dbReference>
<dbReference type="GO" id="GO:0009927">
    <property type="term" value="F:histidine phosphotransfer kinase activity"/>
    <property type="evidence" value="ECO:0007669"/>
    <property type="project" value="UniProtKB-UniRule"/>
</dbReference>
<dbReference type="EMBL" id="KD241672">
    <property type="protein sequence ID" value="EMS49586.1"/>
    <property type="molecule type" value="Genomic_DNA"/>
</dbReference>
<reference evidence="3" key="1">
    <citation type="journal article" date="2013" name="Nature">
        <title>Draft genome of the wheat A-genome progenitor Triticum urartu.</title>
        <authorList>
            <person name="Ling H.Q."/>
            <person name="Zhao S."/>
            <person name="Liu D."/>
            <person name="Wang J."/>
            <person name="Sun H."/>
            <person name="Zhang C."/>
            <person name="Fan H."/>
            <person name="Li D."/>
            <person name="Dong L."/>
            <person name="Tao Y."/>
            <person name="Gao C."/>
            <person name="Wu H."/>
            <person name="Li Y."/>
            <person name="Cui Y."/>
            <person name="Guo X."/>
            <person name="Zheng S."/>
            <person name="Wang B."/>
            <person name="Yu K."/>
            <person name="Liang Q."/>
            <person name="Yang W."/>
            <person name="Lou X."/>
            <person name="Chen J."/>
            <person name="Feng M."/>
            <person name="Jian J."/>
            <person name="Zhang X."/>
            <person name="Luo G."/>
            <person name="Jiang Y."/>
            <person name="Liu J."/>
            <person name="Wang Z."/>
            <person name="Sha Y."/>
            <person name="Zhang B."/>
            <person name="Wu H."/>
            <person name="Tang D."/>
            <person name="Shen Q."/>
            <person name="Xue P."/>
            <person name="Zou S."/>
            <person name="Wang X."/>
            <person name="Liu X."/>
            <person name="Wang F."/>
            <person name="Yang Y."/>
            <person name="An X."/>
            <person name="Dong Z."/>
            <person name="Zhang K."/>
            <person name="Zhang X."/>
            <person name="Luo M.C."/>
            <person name="Dvorak J."/>
            <person name="Tong Y."/>
            <person name="Wang J."/>
            <person name="Yang H."/>
            <person name="Li Z."/>
            <person name="Wang D."/>
            <person name="Zhang A."/>
            <person name="Wang J."/>
        </authorList>
    </citation>
    <scope>NUCLEOTIDE SEQUENCE</scope>
</reference>
<dbReference type="OMA" id="TWWTSSC"/>
<dbReference type="PANTHER" id="PTHR28242">
    <property type="entry name" value="PHOSPHORELAY INTERMEDIATE PROTEIN YPD1"/>
    <property type="match status" value="1"/>
</dbReference>
<protein>
    <recommendedName>
        <fullName evidence="2">Histidine-containing phosphotransfer protein</fullName>
    </recommendedName>
</protein>
<comment type="subcellular location">
    <subcellularLocation>
        <location evidence="2">Cytoplasm</location>
        <location evidence="2">Cytosol</location>
    </subcellularLocation>
    <subcellularLocation>
        <location evidence="2">Nucleus</location>
    </subcellularLocation>
</comment>
<dbReference type="GO" id="GO:0005829">
    <property type="term" value="C:cytosol"/>
    <property type="evidence" value="ECO:0007669"/>
    <property type="project" value="UniProtKB-SubCell"/>
</dbReference>
<dbReference type="GO" id="GO:0009736">
    <property type="term" value="P:cytokinin-activated signaling pathway"/>
    <property type="evidence" value="ECO:0007669"/>
    <property type="project" value="UniProtKB-KW"/>
</dbReference>
<dbReference type="InterPro" id="IPR036641">
    <property type="entry name" value="HPT_dom_sf"/>
</dbReference>
<dbReference type="SUPFAM" id="SSF47226">
    <property type="entry name" value="Histidine-containing phosphotransfer domain, HPT domain"/>
    <property type="match status" value="1"/>
</dbReference>
<dbReference type="GO" id="GO:0005634">
    <property type="term" value="C:nucleus"/>
    <property type="evidence" value="ECO:0007669"/>
    <property type="project" value="UniProtKB-SubCell"/>
</dbReference>